<proteinExistence type="predicted"/>
<sequence length="75" mass="8104">MKKISLGALALILMSTLSGCGLMEDAFKAGVIFALIIAAIIGAIIWALNFTICQVKKRYRLQTVPVKVRNTKPGL</sequence>
<keyword evidence="2" id="KW-1185">Reference proteome</keyword>
<evidence type="ECO:0000313" key="2">
    <source>
        <dbReference type="Proteomes" id="UP000429232"/>
    </source>
</evidence>
<organism evidence="1 2">
    <name type="scientific">Mucilaginibacter ginkgonis</name>
    <dbReference type="NCBI Taxonomy" id="2682091"/>
    <lineage>
        <taxon>Bacteria</taxon>
        <taxon>Pseudomonadati</taxon>
        <taxon>Bacteroidota</taxon>
        <taxon>Sphingobacteriia</taxon>
        <taxon>Sphingobacteriales</taxon>
        <taxon>Sphingobacteriaceae</taxon>
        <taxon>Mucilaginibacter</taxon>
    </lineage>
</organism>
<dbReference type="KEGG" id="mgik:GO620_015220"/>
<dbReference type="EMBL" id="CP066775">
    <property type="protein sequence ID" value="QQL49504.1"/>
    <property type="molecule type" value="Genomic_DNA"/>
</dbReference>
<reference evidence="1 2" key="1">
    <citation type="submission" date="2020-12" db="EMBL/GenBank/DDBJ databases">
        <title>HMF7856_wgs.fasta genome submission.</title>
        <authorList>
            <person name="Kang H."/>
            <person name="Kim H."/>
            <person name="Joh K."/>
        </authorList>
    </citation>
    <scope>NUCLEOTIDE SEQUENCE [LARGE SCALE GENOMIC DNA]</scope>
    <source>
        <strain evidence="1 2">HMF7856</strain>
    </source>
</reference>
<dbReference type="Proteomes" id="UP000429232">
    <property type="component" value="Chromosome"/>
</dbReference>
<protein>
    <submittedName>
        <fullName evidence="1">Uncharacterized protein</fullName>
    </submittedName>
</protein>
<gene>
    <name evidence="1" type="ORF">GO620_015220</name>
</gene>
<dbReference type="RefSeq" id="WP_157524617.1">
    <property type="nucleotide sequence ID" value="NZ_CP066775.1"/>
</dbReference>
<accession>A0A6I4HYG1</accession>
<dbReference type="PROSITE" id="PS51257">
    <property type="entry name" value="PROKAR_LIPOPROTEIN"/>
    <property type="match status" value="1"/>
</dbReference>
<dbReference type="AlphaFoldDB" id="A0A6I4HYG1"/>
<name>A0A6I4HYG1_9SPHI</name>
<evidence type="ECO:0000313" key="1">
    <source>
        <dbReference type="EMBL" id="QQL49504.1"/>
    </source>
</evidence>